<evidence type="ECO:0000256" key="9">
    <source>
        <dbReference type="ARBA" id="ARBA00023002"/>
    </source>
</evidence>
<dbReference type="PANTHER" id="PTHR11709:SF394">
    <property type="entry name" value="FI03373P-RELATED"/>
    <property type="match status" value="1"/>
</dbReference>
<dbReference type="InterPro" id="IPR033138">
    <property type="entry name" value="Cu_oxidase_CS"/>
</dbReference>
<dbReference type="SUPFAM" id="SSF49503">
    <property type="entry name" value="Cupredoxins"/>
    <property type="match status" value="2"/>
</dbReference>
<comment type="cofactor">
    <cofactor evidence="2">
        <name>Cu(2+)</name>
        <dbReference type="ChEBI" id="CHEBI:29036"/>
    </cofactor>
</comment>
<keyword evidence="10" id="KW-0186">Copper</keyword>
<evidence type="ECO:0000256" key="4">
    <source>
        <dbReference type="ARBA" id="ARBA00011233"/>
    </source>
</evidence>
<dbReference type="InterPro" id="IPR045087">
    <property type="entry name" value="Cu-oxidase_fam"/>
</dbReference>
<comment type="catalytic activity">
    <reaction evidence="11">
        <text>nitric oxide + Fe(III)-[cytochrome c] + H2O = Fe(II)-[cytochrome c] + nitrite + 2 H(+)</text>
        <dbReference type="Rhea" id="RHEA:15233"/>
        <dbReference type="Rhea" id="RHEA-COMP:10350"/>
        <dbReference type="Rhea" id="RHEA-COMP:14399"/>
        <dbReference type="ChEBI" id="CHEBI:15377"/>
        <dbReference type="ChEBI" id="CHEBI:15378"/>
        <dbReference type="ChEBI" id="CHEBI:16301"/>
        <dbReference type="ChEBI" id="CHEBI:16480"/>
        <dbReference type="ChEBI" id="CHEBI:29033"/>
        <dbReference type="ChEBI" id="CHEBI:29034"/>
        <dbReference type="EC" id="1.7.2.1"/>
    </reaction>
</comment>
<dbReference type="CDD" id="cd04202">
    <property type="entry name" value="CuRO_D2_2dMcoN_like"/>
    <property type="match status" value="1"/>
</dbReference>
<keyword evidence="8" id="KW-0677">Repeat</keyword>
<evidence type="ECO:0000256" key="10">
    <source>
        <dbReference type="ARBA" id="ARBA00023008"/>
    </source>
</evidence>
<keyword evidence="9" id="KW-0560">Oxidoreductase</keyword>
<dbReference type="InterPro" id="IPR011707">
    <property type="entry name" value="Cu-oxidase-like_N"/>
</dbReference>
<evidence type="ECO:0000256" key="2">
    <source>
        <dbReference type="ARBA" id="ARBA00001973"/>
    </source>
</evidence>
<evidence type="ECO:0000313" key="15">
    <source>
        <dbReference type="Proteomes" id="UP001355653"/>
    </source>
</evidence>
<reference evidence="14 15" key="1">
    <citation type="submission" date="2023-03" db="EMBL/GenBank/DDBJ databases">
        <title>Bacillus Genome Sequencing.</title>
        <authorList>
            <person name="Dunlap C."/>
        </authorList>
    </citation>
    <scope>NUCLEOTIDE SEQUENCE [LARGE SCALE GENOMIC DNA]</scope>
    <source>
        <strain evidence="14 15">NRS-1351</strain>
    </source>
</reference>
<comment type="similarity">
    <text evidence="3">Belongs to the multicopper oxidase family.</text>
</comment>
<dbReference type="Pfam" id="PF07732">
    <property type="entry name" value="Cu-oxidase_3"/>
    <property type="match status" value="1"/>
</dbReference>
<dbReference type="PANTHER" id="PTHR11709">
    <property type="entry name" value="MULTI-COPPER OXIDASE"/>
    <property type="match status" value="1"/>
</dbReference>
<protein>
    <recommendedName>
        <fullName evidence="6">Copper-containing nitrite reductase</fullName>
        <ecNumber evidence="5">1.7.2.1</ecNumber>
    </recommendedName>
</protein>
<evidence type="ECO:0000259" key="13">
    <source>
        <dbReference type="Pfam" id="PF07732"/>
    </source>
</evidence>
<dbReference type="InterPro" id="IPR008972">
    <property type="entry name" value="Cupredoxin"/>
</dbReference>
<dbReference type="InterPro" id="IPR011706">
    <property type="entry name" value="Cu-oxidase_C"/>
</dbReference>
<organism evidence="14 15">
    <name type="scientific">Paenibacillus chondroitinus</name>
    <dbReference type="NCBI Taxonomy" id="59842"/>
    <lineage>
        <taxon>Bacteria</taxon>
        <taxon>Bacillati</taxon>
        <taxon>Bacillota</taxon>
        <taxon>Bacilli</taxon>
        <taxon>Bacillales</taxon>
        <taxon>Paenibacillaceae</taxon>
        <taxon>Paenibacillus</taxon>
    </lineage>
</organism>
<dbReference type="PRINTS" id="PR00695">
    <property type="entry name" value="CUNO2RDTASE"/>
</dbReference>
<evidence type="ECO:0000256" key="7">
    <source>
        <dbReference type="ARBA" id="ARBA00022723"/>
    </source>
</evidence>
<comment type="subunit">
    <text evidence="4">Homotrimer.</text>
</comment>
<comment type="caution">
    <text evidence="14">The sequence shown here is derived from an EMBL/GenBank/DDBJ whole genome shotgun (WGS) entry which is preliminary data.</text>
</comment>
<gene>
    <name evidence="14" type="ORF">P5G65_31345</name>
</gene>
<evidence type="ECO:0000259" key="12">
    <source>
        <dbReference type="Pfam" id="PF07731"/>
    </source>
</evidence>
<proteinExistence type="inferred from homology"/>
<evidence type="ECO:0000256" key="1">
    <source>
        <dbReference type="ARBA" id="ARBA00001960"/>
    </source>
</evidence>
<dbReference type="Proteomes" id="UP001355653">
    <property type="component" value="Unassembled WGS sequence"/>
</dbReference>
<sequence>MNLWESRIRYPDGQIAPYQQGPNWRHFKLIAEPIKREIIEGLTIEALGYNGVTPGPLIIVEQGDWVILEVENRTDKPNALHIHGLAKPNFQDGMPAVEPTPTIQPGQSYTYRFQAWQVGSFFYHSSEIFQITRGLMGPFIVIPKQEQIPEWYIPYYDYVMVLQQWEIPQPELGKVELGTFQINKFDTDPNFFTFNGKSFPNTAPIYTSYGQKIRIRFINKSNTSHSMHTHGHDFKVVAVDGFPRNDWMDDTIDVASGRRFDVELLSNNPGIWVVNGTKTFHQSNNGIAPGGMISRLIYENYTPKSP</sequence>
<keyword evidence="15" id="KW-1185">Reference proteome</keyword>
<name>A0ABU6DNK4_9BACL</name>
<dbReference type="Gene3D" id="2.60.40.420">
    <property type="entry name" value="Cupredoxins - blue copper proteins"/>
    <property type="match status" value="2"/>
</dbReference>
<dbReference type="RefSeq" id="WP_127451261.1">
    <property type="nucleotide sequence ID" value="NZ_JAROBY010000075.1"/>
</dbReference>
<dbReference type="Pfam" id="PF07731">
    <property type="entry name" value="Cu-oxidase_2"/>
    <property type="match status" value="1"/>
</dbReference>
<evidence type="ECO:0000256" key="11">
    <source>
        <dbReference type="ARBA" id="ARBA00049340"/>
    </source>
</evidence>
<evidence type="ECO:0000256" key="3">
    <source>
        <dbReference type="ARBA" id="ARBA00010609"/>
    </source>
</evidence>
<feature type="domain" description="Plastocyanin-like" evidence="13">
    <location>
        <begin position="41"/>
        <end position="145"/>
    </location>
</feature>
<evidence type="ECO:0000256" key="5">
    <source>
        <dbReference type="ARBA" id="ARBA00011882"/>
    </source>
</evidence>
<evidence type="ECO:0000313" key="14">
    <source>
        <dbReference type="EMBL" id="MEB4798411.1"/>
    </source>
</evidence>
<evidence type="ECO:0000256" key="6">
    <source>
        <dbReference type="ARBA" id="ARBA00017290"/>
    </source>
</evidence>
<accession>A0ABU6DNK4</accession>
<dbReference type="EMBL" id="JAROBY010000075">
    <property type="protein sequence ID" value="MEB4798411.1"/>
    <property type="molecule type" value="Genomic_DNA"/>
</dbReference>
<comment type="cofactor">
    <cofactor evidence="1">
        <name>Cu(+)</name>
        <dbReference type="ChEBI" id="CHEBI:49552"/>
    </cofactor>
</comment>
<keyword evidence="7" id="KW-0479">Metal-binding</keyword>
<dbReference type="EC" id="1.7.2.1" evidence="5"/>
<dbReference type="PROSITE" id="PS00079">
    <property type="entry name" value="MULTICOPPER_OXIDASE1"/>
    <property type="match status" value="1"/>
</dbReference>
<dbReference type="InterPro" id="IPR001287">
    <property type="entry name" value="NO2-reductase_Cu"/>
</dbReference>
<feature type="domain" description="Plastocyanin-like" evidence="12">
    <location>
        <begin position="180"/>
        <end position="284"/>
    </location>
</feature>
<evidence type="ECO:0000256" key="8">
    <source>
        <dbReference type="ARBA" id="ARBA00022737"/>
    </source>
</evidence>